<dbReference type="InterPro" id="IPR017850">
    <property type="entry name" value="Alkaline_phosphatase_core_sf"/>
</dbReference>
<dbReference type="Pfam" id="PF01676">
    <property type="entry name" value="Metalloenzyme"/>
    <property type="match status" value="1"/>
</dbReference>
<feature type="binding site" evidence="9 12">
    <location>
        <position position="181"/>
    </location>
    <ligand>
        <name>substrate</name>
    </ligand>
</feature>
<feature type="domain" description="BPG-independent PGAM N-terminal" evidence="15">
    <location>
        <begin position="80"/>
        <end position="283"/>
    </location>
</feature>
<dbReference type="EC" id="5.4.2.12" evidence="9 10"/>
<dbReference type="InterPro" id="IPR005995">
    <property type="entry name" value="Pgm_bpd_ind"/>
</dbReference>
<dbReference type="SUPFAM" id="SSF64158">
    <property type="entry name" value="2,3-Bisphosphoglycerate-independent phosphoglycerate mutase, substrate-binding domain"/>
    <property type="match status" value="1"/>
</dbReference>
<keyword evidence="8 9" id="KW-0413">Isomerase</keyword>
<evidence type="ECO:0000313" key="16">
    <source>
        <dbReference type="EMBL" id="ANV97868.1"/>
    </source>
</evidence>
<comment type="subunit">
    <text evidence="9">Monomer.</text>
</comment>
<evidence type="ECO:0000256" key="13">
    <source>
        <dbReference type="PIRSR" id="PIRSR001492-3"/>
    </source>
</evidence>
<gene>
    <name evidence="9" type="primary">gpmI</name>
    <name evidence="16" type="ORF">BBW65_03195</name>
</gene>
<accession>A0A1B1U536</accession>
<dbReference type="InterPro" id="IPR036646">
    <property type="entry name" value="PGAM_B_sf"/>
</dbReference>
<feature type="binding site" evidence="9 12">
    <location>
        <begin position="246"/>
        <end position="249"/>
    </location>
    <ligand>
        <name>substrate</name>
    </ligand>
</feature>
<dbReference type="FunFam" id="3.40.1450.10:FF:000002">
    <property type="entry name" value="2,3-bisphosphoglycerate-independent phosphoglycerate mutase"/>
    <property type="match status" value="1"/>
</dbReference>
<evidence type="ECO:0000256" key="8">
    <source>
        <dbReference type="ARBA" id="ARBA00023235"/>
    </source>
</evidence>
<name>A0A1B1U536_9HELI</name>
<reference evidence="17" key="1">
    <citation type="submission" date="2016-07" db="EMBL/GenBank/DDBJ databases">
        <authorList>
            <person name="Florea S."/>
            <person name="Webb J.S."/>
            <person name="Jaromczyk J."/>
            <person name="Schardl C.L."/>
        </authorList>
    </citation>
    <scope>NUCLEOTIDE SEQUENCE [LARGE SCALE GENOMIC DNA]</scope>
    <source>
        <strain evidence="17">MIT 01-6242</strain>
    </source>
</reference>
<comment type="pathway">
    <text evidence="3 9">Carbohydrate degradation; glycolysis; pyruvate from D-glyceraldehyde 3-phosphate: step 3/5.</text>
</comment>
<dbReference type="GO" id="GO:0004619">
    <property type="term" value="F:phosphoglycerate mutase activity"/>
    <property type="evidence" value="ECO:0007669"/>
    <property type="project" value="UniProtKB-UniRule"/>
</dbReference>
<dbReference type="Pfam" id="PF06415">
    <property type="entry name" value="iPGM_N"/>
    <property type="match status" value="1"/>
</dbReference>
<comment type="function">
    <text evidence="2 9">Catalyzes the interconversion of 2-phosphoglycerate and 3-phosphoglycerate.</text>
</comment>
<evidence type="ECO:0000256" key="4">
    <source>
        <dbReference type="ARBA" id="ARBA00008819"/>
    </source>
</evidence>
<evidence type="ECO:0000259" key="15">
    <source>
        <dbReference type="Pfam" id="PF06415"/>
    </source>
</evidence>
<evidence type="ECO:0000256" key="9">
    <source>
        <dbReference type="HAMAP-Rule" id="MF_01038"/>
    </source>
</evidence>
<dbReference type="GO" id="GO:0006007">
    <property type="term" value="P:glucose catabolic process"/>
    <property type="evidence" value="ECO:0007669"/>
    <property type="project" value="InterPro"/>
</dbReference>
<feature type="active site" description="Phosphoserine intermediate" evidence="9 11">
    <location>
        <position position="60"/>
    </location>
</feature>
<dbReference type="GO" id="GO:0030145">
    <property type="term" value="F:manganese ion binding"/>
    <property type="evidence" value="ECO:0007669"/>
    <property type="project" value="UniProtKB-UniRule"/>
</dbReference>
<evidence type="ECO:0000256" key="6">
    <source>
        <dbReference type="ARBA" id="ARBA00023152"/>
    </source>
</evidence>
<organism evidence="16 17">
    <name type="scientific">Helicobacter enhydrae</name>
    <dbReference type="NCBI Taxonomy" id="222136"/>
    <lineage>
        <taxon>Bacteria</taxon>
        <taxon>Pseudomonadati</taxon>
        <taxon>Campylobacterota</taxon>
        <taxon>Epsilonproteobacteria</taxon>
        <taxon>Campylobacterales</taxon>
        <taxon>Helicobacteraceae</taxon>
        <taxon>Helicobacter</taxon>
    </lineage>
</organism>
<feature type="binding site" evidence="9 13">
    <location>
        <position position="444"/>
    </location>
    <ligand>
        <name>Mn(2+)</name>
        <dbReference type="ChEBI" id="CHEBI:29035"/>
        <label>1</label>
    </ligand>
</feature>
<evidence type="ECO:0000313" key="17">
    <source>
        <dbReference type="Proteomes" id="UP000092884"/>
    </source>
</evidence>
<evidence type="ECO:0000256" key="10">
    <source>
        <dbReference type="NCBIfam" id="TIGR01307"/>
    </source>
</evidence>
<dbReference type="EMBL" id="CP016503">
    <property type="protein sequence ID" value="ANV97868.1"/>
    <property type="molecule type" value="Genomic_DNA"/>
</dbReference>
<dbReference type="GO" id="GO:0005829">
    <property type="term" value="C:cytosol"/>
    <property type="evidence" value="ECO:0007669"/>
    <property type="project" value="TreeGrafter"/>
</dbReference>
<dbReference type="PIRSF" id="PIRSF001492">
    <property type="entry name" value="IPGAM"/>
    <property type="match status" value="1"/>
</dbReference>
<feature type="binding site" evidence="9 12">
    <location>
        <begin position="145"/>
        <end position="146"/>
    </location>
    <ligand>
        <name>substrate</name>
    </ligand>
</feature>
<evidence type="ECO:0000256" key="2">
    <source>
        <dbReference type="ARBA" id="ARBA00002315"/>
    </source>
</evidence>
<evidence type="ECO:0000256" key="1">
    <source>
        <dbReference type="ARBA" id="ARBA00000370"/>
    </source>
</evidence>
<keyword evidence="5 9" id="KW-0479">Metal-binding</keyword>
<dbReference type="RefSeq" id="WP_066339611.1">
    <property type="nucleotide sequence ID" value="NZ_CP016503.1"/>
</dbReference>
<dbReference type="InterPro" id="IPR006124">
    <property type="entry name" value="Metalloenzyme"/>
</dbReference>
<dbReference type="UniPathway" id="UPA00109">
    <property type="reaction ID" value="UER00186"/>
</dbReference>
<feature type="binding site" evidence="9 13">
    <location>
        <position position="385"/>
    </location>
    <ligand>
        <name>Mn(2+)</name>
        <dbReference type="ChEBI" id="CHEBI:29035"/>
        <label>1</label>
    </ligand>
</feature>
<feature type="binding site" evidence="9 13">
    <location>
        <position position="60"/>
    </location>
    <ligand>
        <name>Mn(2+)</name>
        <dbReference type="ChEBI" id="CHEBI:29035"/>
        <label>2</label>
    </ligand>
</feature>
<dbReference type="SUPFAM" id="SSF53649">
    <property type="entry name" value="Alkaline phosphatase-like"/>
    <property type="match status" value="1"/>
</dbReference>
<sequence length="490" mass="54784">MQKVILVITDGIGHSTQDKYNAFKSAATPAYDWLFANAPHSLIRTYGESIGLPNNQMGNSEVGHMTLGSGQVILQDLLKINQAIHSKTLFANEHFQTLKTRENIHLVGLVSDGGVHSDIAHLVGILKELKQSDNRVWIHIIADGRDVAPQSLQTFLDTLQPHLSANIQIATLSGRYYAMDRDRRWERIQSAYDCIISANPKTTQTPSQYLAQSYQDNISDEFIIPTAFGSFDGVENGDAFLFFNFRSDRMRELTFAIGSKDFNHFQRPPLKDLFLLCMTPYDENFPLPTLINKENLTHTLASIISQAQLTQAHIAETEKYAHVTFFFNGGREKVFDGESRFLIPSPKVATYDLKPEMSAEEVGEQTLKCMQDGFDFIVVNFANGDMVGHTGVFEAGIKAVEAVDTELLKILQACQQHHYALILTSDHGNCEEMRDQDGNILTNHTIGDVWCFALCDQIQSLDNGTLANIAPTILKIMGLPIPTQMQKPLF</sequence>
<dbReference type="Gene3D" id="3.40.720.10">
    <property type="entry name" value="Alkaline Phosphatase, subunit A"/>
    <property type="match status" value="1"/>
</dbReference>
<feature type="binding site" evidence="9 12">
    <location>
        <position position="319"/>
    </location>
    <ligand>
        <name>substrate</name>
    </ligand>
</feature>
<dbReference type="InterPro" id="IPR011258">
    <property type="entry name" value="BPG-indep_PGM_N"/>
</dbReference>
<evidence type="ECO:0000259" key="14">
    <source>
        <dbReference type="Pfam" id="PF01676"/>
    </source>
</evidence>
<dbReference type="STRING" id="222136.BBW65_03195"/>
<keyword evidence="7 9" id="KW-0464">Manganese</keyword>
<comment type="cofactor">
    <cofactor evidence="9">
        <name>Mn(2+)</name>
        <dbReference type="ChEBI" id="CHEBI:29035"/>
    </cofactor>
    <text evidence="9">Binds 2 manganese ions per subunit.</text>
</comment>
<feature type="binding site" evidence="9 13">
    <location>
        <position position="389"/>
    </location>
    <ligand>
        <name>Mn(2+)</name>
        <dbReference type="ChEBI" id="CHEBI:29035"/>
        <label>1</label>
    </ligand>
</feature>
<feature type="binding site" evidence="9 13">
    <location>
        <position position="10"/>
    </location>
    <ligand>
        <name>Mn(2+)</name>
        <dbReference type="ChEBI" id="CHEBI:29035"/>
        <label>2</label>
    </ligand>
</feature>
<protein>
    <recommendedName>
        <fullName evidence="9 10">2,3-bisphosphoglycerate-independent phosphoglycerate mutase</fullName>
        <shortName evidence="9">BPG-independent PGAM</shortName>
        <shortName evidence="9">Phosphoglyceromutase</shortName>
        <shortName evidence="9">iPGM</shortName>
        <ecNumber evidence="9 10">5.4.2.12</ecNumber>
    </recommendedName>
</protein>
<dbReference type="Gene3D" id="3.40.1450.10">
    <property type="entry name" value="BPG-independent phosphoglycerate mutase, domain B"/>
    <property type="match status" value="1"/>
</dbReference>
<dbReference type="OrthoDB" id="9800863at2"/>
<feature type="binding site" evidence="9 12">
    <location>
        <position position="175"/>
    </location>
    <ligand>
        <name>substrate</name>
    </ligand>
</feature>
<feature type="binding site" evidence="9 12">
    <location>
        <position position="116"/>
    </location>
    <ligand>
        <name>substrate</name>
    </ligand>
</feature>
<evidence type="ECO:0000256" key="12">
    <source>
        <dbReference type="PIRSR" id="PIRSR001492-2"/>
    </source>
</evidence>
<feature type="domain" description="Metalloenzyme" evidence="14">
    <location>
        <begin position="2"/>
        <end position="480"/>
    </location>
</feature>
<dbReference type="AlphaFoldDB" id="A0A1B1U536"/>
<comment type="catalytic activity">
    <reaction evidence="1 9">
        <text>(2R)-2-phosphoglycerate = (2R)-3-phosphoglycerate</text>
        <dbReference type="Rhea" id="RHEA:15901"/>
        <dbReference type="ChEBI" id="CHEBI:58272"/>
        <dbReference type="ChEBI" id="CHEBI:58289"/>
        <dbReference type="EC" id="5.4.2.12"/>
    </reaction>
</comment>
<dbReference type="HAMAP" id="MF_01038">
    <property type="entry name" value="GpmI"/>
    <property type="match status" value="1"/>
</dbReference>
<evidence type="ECO:0000256" key="3">
    <source>
        <dbReference type="ARBA" id="ARBA00004798"/>
    </source>
</evidence>
<evidence type="ECO:0000256" key="5">
    <source>
        <dbReference type="ARBA" id="ARBA00022723"/>
    </source>
</evidence>
<proteinExistence type="inferred from homology"/>
<keyword evidence="17" id="KW-1185">Reference proteome</keyword>
<keyword evidence="6 9" id="KW-0324">Glycolysis</keyword>
<dbReference type="GO" id="GO:0006096">
    <property type="term" value="P:glycolytic process"/>
    <property type="evidence" value="ECO:0007669"/>
    <property type="project" value="UniProtKB-UniRule"/>
</dbReference>
<dbReference type="CDD" id="cd16010">
    <property type="entry name" value="iPGM"/>
    <property type="match status" value="1"/>
</dbReference>
<feature type="binding site" evidence="9 13">
    <location>
        <position position="427"/>
    </location>
    <ligand>
        <name>Mn(2+)</name>
        <dbReference type="ChEBI" id="CHEBI:29035"/>
        <label>2</label>
    </ligand>
</feature>
<dbReference type="KEGG" id="het:BBW65_03195"/>
<dbReference type="PANTHER" id="PTHR31637:SF0">
    <property type="entry name" value="2,3-BISPHOSPHOGLYCERATE-INDEPENDENT PHOSPHOGLYCERATE MUTASE"/>
    <property type="match status" value="1"/>
</dbReference>
<feature type="binding site" evidence="9 13">
    <location>
        <position position="426"/>
    </location>
    <ligand>
        <name>Mn(2+)</name>
        <dbReference type="ChEBI" id="CHEBI:29035"/>
        <label>2</label>
    </ligand>
</feature>
<dbReference type="PANTHER" id="PTHR31637">
    <property type="entry name" value="2,3-BISPHOSPHOGLYCERATE-INDEPENDENT PHOSPHOGLYCERATE MUTASE"/>
    <property type="match status" value="1"/>
</dbReference>
<comment type="similarity">
    <text evidence="4 9">Belongs to the BPG-independent phosphoglycerate mutase family.</text>
</comment>
<evidence type="ECO:0000256" key="7">
    <source>
        <dbReference type="ARBA" id="ARBA00023211"/>
    </source>
</evidence>
<dbReference type="Proteomes" id="UP000092884">
    <property type="component" value="Chromosome"/>
</dbReference>
<evidence type="ECO:0000256" key="11">
    <source>
        <dbReference type="PIRSR" id="PIRSR001492-1"/>
    </source>
</evidence>
<dbReference type="NCBIfam" id="TIGR01307">
    <property type="entry name" value="pgm_bpd_ind"/>
    <property type="match status" value="1"/>
</dbReference>